<dbReference type="EMBL" id="CAJVPY010004781">
    <property type="protein sequence ID" value="CAG8627835.1"/>
    <property type="molecule type" value="Genomic_DNA"/>
</dbReference>
<name>A0A9N9DA82_9GLOM</name>
<organism evidence="1 2">
    <name type="scientific">Dentiscutata erythropus</name>
    <dbReference type="NCBI Taxonomy" id="1348616"/>
    <lineage>
        <taxon>Eukaryota</taxon>
        <taxon>Fungi</taxon>
        <taxon>Fungi incertae sedis</taxon>
        <taxon>Mucoromycota</taxon>
        <taxon>Glomeromycotina</taxon>
        <taxon>Glomeromycetes</taxon>
        <taxon>Diversisporales</taxon>
        <taxon>Gigasporaceae</taxon>
        <taxon>Dentiscutata</taxon>
    </lineage>
</organism>
<sequence length="245" mass="28242">MNDKENKAENRKQSGLSSDILYRHGFLSIFGSDNYEVPAATAYFIYELTKFRRLWWDQGNLHPKANWERLPYELISNVSWENNKAEGMGKEADGCLQPIKKQQVASDGCDGLNEPWPNLVVEIAYLESVDHLFNKIKNYWLLSNRVHDAITIKLEPPNVPKKIPSRMTSWHFCVDQKVEGELDPEVHEFGTVDQFGNCLNIQPGQYIIKIKLECIYAGIVSEFDLPIFLPNPITIDLFRVQKDIL</sequence>
<proteinExistence type="predicted"/>
<reference evidence="1" key="1">
    <citation type="submission" date="2021-06" db="EMBL/GenBank/DDBJ databases">
        <authorList>
            <person name="Kallberg Y."/>
            <person name="Tangrot J."/>
            <person name="Rosling A."/>
        </authorList>
    </citation>
    <scope>NUCLEOTIDE SEQUENCE</scope>
    <source>
        <strain evidence="1">MA453B</strain>
    </source>
</reference>
<dbReference type="AlphaFoldDB" id="A0A9N9DA82"/>
<keyword evidence="2" id="KW-1185">Reference proteome</keyword>
<dbReference type="Proteomes" id="UP000789405">
    <property type="component" value="Unassembled WGS sequence"/>
</dbReference>
<evidence type="ECO:0000313" key="2">
    <source>
        <dbReference type="Proteomes" id="UP000789405"/>
    </source>
</evidence>
<feature type="non-terminal residue" evidence="1">
    <location>
        <position position="1"/>
    </location>
</feature>
<evidence type="ECO:0000313" key="1">
    <source>
        <dbReference type="EMBL" id="CAG8627835.1"/>
    </source>
</evidence>
<comment type="caution">
    <text evidence="1">The sequence shown here is derived from an EMBL/GenBank/DDBJ whole genome shotgun (WGS) entry which is preliminary data.</text>
</comment>
<dbReference type="OrthoDB" id="2364290at2759"/>
<gene>
    <name evidence="1" type="ORF">DERYTH_LOCUS8989</name>
</gene>
<protein>
    <submittedName>
        <fullName evidence="1">11944_t:CDS:1</fullName>
    </submittedName>
</protein>
<accession>A0A9N9DA82</accession>